<keyword evidence="4" id="KW-0862">Zinc</keyword>
<comment type="subcellular location">
    <subcellularLocation>
        <location evidence="1">Nucleus</location>
    </subcellularLocation>
</comment>
<keyword evidence="7" id="KW-0539">Nucleus</keyword>
<organism evidence="9 10">
    <name type="scientific">Papilio machaon</name>
    <name type="common">Old World swallowtail butterfly</name>
    <dbReference type="NCBI Taxonomy" id="76193"/>
    <lineage>
        <taxon>Eukaryota</taxon>
        <taxon>Metazoa</taxon>
        <taxon>Ecdysozoa</taxon>
        <taxon>Arthropoda</taxon>
        <taxon>Hexapoda</taxon>
        <taxon>Insecta</taxon>
        <taxon>Pterygota</taxon>
        <taxon>Neoptera</taxon>
        <taxon>Endopterygota</taxon>
        <taxon>Lepidoptera</taxon>
        <taxon>Glossata</taxon>
        <taxon>Ditrysia</taxon>
        <taxon>Papilionoidea</taxon>
        <taxon>Papilionidae</taxon>
        <taxon>Papilioninae</taxon>
        <taxon>Papilio</taxon>
    </lineage>
</organism>
<evidence type="ECO:0000256" key="1">
    <source>
        <dbReference type="ARBA" id="ARBA00004123"/>
    </source>
</evidence>
<evidence type="ECO:0000256" key="3">
    <source>
        <dbReference type="ARBA" id="ARBA00022771"/>
    </source>
</evidence>
<dbReference type="GO" id="GO:0006355">
    <property type="term" value="P:regulation of DNA-templated transcription"/>
    <property type="evidence" value="ECO:0007669"/>
    <property type="project" value="InterPro"/>
</dbReference>
<evidence type="ECO:0000256" key="2">
    <source>
        <dbReference type="ARBA" id="ARBA00022723"/>
    </source>
</evidence>
<gene>
    <name evidence="9" type="ORF">RR48_12718</name>
</gene>
<dbReference type="AlphaFoldDB" id="A0A194QWD1"/>
<proteinExistence type="predicted"/>
<dbReference type="Pfam" id="PF01530">
    <property type="entry name" value="zf-C2HC"/>
    <property type="match status" value="1"/>
</dbReference>
<dbReference type="EMBL" id="KQ461175">
    <property type="protein sequence ID" value="KPJ07876.1"/>
    <property type="molecule type" value="Genomic_DNA"/>
</dbReference>
<dbReference type="GO" id="GO:0005634">
    <property type="term" value="C:nucleus"/>
    <property type="evidence" value="ECO:0007669"/>
    <property type="project" value="UniProtKB-SubCell"/>
</dbReference>
<keyword evidence="6" id="KW-0804">Transcription</keyword>
<evidence type="ECO:0000256" key="4">
    <source>
        <dbReference type="ARBA" id="ARBA00022833"/>
    </source>
</evidence>
<evidence type="ECO:0000256" key="5">
    <source>
        <dbReference type="ARBA" id="ARBA00023015"/>
    </source>
</evidence>
<dbReference type="InParanoid" id="A0A194QWD1"/>
<dbReference type="GO" id="GO:0008270">
    <property type="term" value="F:zinc ion binding"/>
    <property type="evidence" value="ECO:0007669"/>
    <property type="project" value="UniProtKB-KW"/>
</dbReference>
<dbReference type="PROSITE" id="PS51802">
    <property type="entry name" value="ZF_CCHHC"/>
    <property type="match status" value="1"/>
</dbReference>
<evidence type="ECO:0000313" key="9">
    <source>
        <dbReference type="EMBL" id="KPJ07876.1"/>
    </source>
</evidence>
<dbReference type="SUPFAM" id="SSF103637">
    <property type="entry name" value="CCHHC domain"/>
    <property type="match status" value="1"/>
</dbReference>
<dbReference type="InterPro" id="IPR002515">
    <property type="entry name" value="Znf_C2H2C"/>
</dbReference>
<reference evidence="9 10" key="1">
    <citation type="journal article" date="2015" name="Nat. Commun.">
        <title>Outbred genome sequencing and CRISPR/Cas9 gene editing in butterflies.</title>
        <authorList>
            <person name="Li X."/>
            <person name="Fan D."/>
            <person name="Zhang W."/>
            <person name="Liu G."/>
            <person name="Zhang L."/>
            <person name="Zhao L."/>
            <person name="Fang X."/>
            <person name="Chen L."/>
            <person name="Dong Y."/>
            <person name="Chen Y."/>
            <person name="Ding Y."/>
            <person name="Zhao R."/>
            <person name="Feng M."/>
            <person name="Zhu Y."/>
            <person name="Feng Y."/>
            <person name="Jiang X."/>
            <person name="Zhu D."/>
            <person name="Xiang H."/>
            <person name="Feng X."/>
            <person name="Li S."/>
            <person name="Wang J."/>
            <person name="Zhang G."/>
            <person name="Kronforst M.R."/>
            <person name="Wang W."/>
        </authorList>
    </citation>
    <scope>NUCLEOTIDE SEQUENCE [LARGE SCALE GENOMIC DNA]</scope>
    <source>
        <strain evidence="9">Ya'a_city_454_Pm</strain>
        <tissue evidence="9">Whole body</tissue>
    </source>
</reference>
<name>A0A194QWD1_PAPMA</name>
<dbReference type="InterPro" id="IPR036060">
    <property type="entry name" value="Znf_C2H2C_sf"/>
</dbReference>
<evidence type="ECO:0000256" key="7">
    <source>
        <dbReference type="ARBA" id="ARBA00023242"/>
    </source>
</evidence>
<keyword evidence="2" id="KW-0479">Metal-binding</keyword>
<feature type="region of interest" description="Disordered" evidence="8">
    <location>
        <begin position="25"/>
        <end position="46"/>
    </location>
</feature>
<keyword evidence="3" id="KW-0863">Zinc-finger</keyword>
<accession>A0A194QWD1</accession>
<protein>
    <submittedName>
        <fullName evidence="9">Uncharacterized protein</fullName>
    </submittedName>
</protein>
<evidence type="ECO:0000256" key="6">
    <source>
        <dbReference type="ARBA" id="ARBA00023163"/>
    </source>
</evidence>
<dbReference type="Proteomes" id="UP000053240">
    <property type="component" value="Unassembled WGS sequence"/>
</dbReference>
<keyword evidence="10" id="KW-1185">Reference proteome</keyword>
<dbReference type="Gene3D" id="4.10.320.30">
    <property type="match status" value="1"/>
</dbReference>
<sequence length="177" mass="20193">MAKQPLEIANKARSPLFLEARSSLLSDPKSHSSDQSKYTGAAGAALPRARPQINKDKIVRTNPHQNTDMRRNSYIRDEYYVRAGYRCRESRELLQCPVERCDGSGHVSGNFATHRRQAIIFQYSLIFEYSRIFEYSQILSRTSEYSRLHREVLSVVPCRYAPLNGNLPVSAPDKLTA</sequence>
<evidence type="ECO:0000313" key="10">
    <source>
        <dbReference type="Proteomes" id="UP000053240"/>
    </source>
</evidence>
<keyword evidence="5" id="KW-0805">Transcription regulation</keyword>
<evidence type="ECO:0000256" key="8">
    <source>
        <dbReference type="SAM" id="MobiDB-lite"/>
    </source>
</evidence>